<proteinExistence type="predicted"/>
<dbReference type="Proteomes" id="UP000199421">
    <property type="component" value="Unassembled WGS sequence"/>
</dbReference>
<gene>
    <name evidence="2" type="ORF">SAMN05661044_02213</name>
</gene>
<keyword evidence="1" id="KW-0472">Membrane</keyword>
<dbReference type="STRING" id="407022.SAMN05661044_02213"/>
<dbReference type="AlphaFoldDB" id="A0A1H7PE27"/>
<keyword evidence="1" id="KW-0812">Transmembrane</keyword>
<dbReference type="EMBL" id="FOAF01000002">
    <property type="protein sequence ID" value="SEL34021.1"/>
    <property type="molecule type" value="Genomic_DNA"/>
</dbReference>
<feature type="transmembrane region" description="Helical" evidence="1">
    <location>
        <begin position="21"/>
        <end position="40"/>
    </location>
</feature>
<name>A0A1H7PE27_OLID1</name>
<accession>A0A1H7PE27</accession>
<organism evidence="2 3">
    <name type="scientific">Olivibacter domesticus</name>
    <name type="common">Pseudosphingobacterium domesticum</name>
    <dbReference type="NCBI Taxonomy" id="407022"/>
    <lineage>
        <taxon>Bacteria</taxon>
        <taxon>Pseudomonadati</taxon>
        <taxon>Bacteroidota</taxon>
        <taxon>Sphingobacteriia</taxon>
        <taxon>Sphingobacteriales</taxon>
        <taxon>Sphingobacteriaceae</taxon>
        <taxon>Olivibacter</taxon>
    </lineage>
</organism>
<keyword evidence="1" id="KW-1133">Transmembrane helix</keyword>
<protein>
    <submittedName>
        <fullName evidence="2">Uncharacterized protein</fullName>
    </submittedName>
</protein>
<keyword evidence="3" id="KW-1185">Reference proteome</keyword>
<evidence type="ECO:0000256" key="1">
    <source>
        <dbReference type="SAM" id="Phobius"/>
    </source>
</evidence>
<evidence type="ECO:0000313" key="2">
    <source>
        <dbReference type="EMBL" id="SEL34021.1"/>
    </source>
</evidence>
<sequence>MRIQSYYIEFIDEYTKIRPTYLSIKCVRLIAMLYLVRFIYAEKTFLLFTENCTV</sequence>
<reference evidence="3" key="1">
    <citation type="submission" date="2016-10" db="EMBL/GenBank/DDBJ databases">
        <authorList>
            <person name="Varghese N."/>
            <person name="Submissions S."/>
        </authorList>
    </citation>
    <scope>NUCLEOTIDE SEQUENCE [LARGE SCALE GENOMIC DNA]</scope>
    <source>
        <strain evidence="3">DSM 18733</strain>
    </source>
</reference>
<evidence type="ECO:0000313" key="3">
    <source>
        <dbReference type="Proteomes" id="UP000199421"/>
    </source>
</evidence>